<protein>
    <submittedName>
        <fullName evidence="1">Predicted polyphosphate-or ATP-dependent NAD kinase</fullName>
    </submittedName>
</protein>
<organism evidence="1 2">
    <name type="scientific">Paraburkholderia terricola</name>
    <dbReference type="NCBI Taxonomy" id="169427"/>
    <lineage>
        <taxon>Bacteria</taxon>
        <taxon>Pseudomonadati</taxon>
        <taxon>Pseudomonadota</taxon>
        <taxon>Betaproteobacteria</taxon>
        <taxon>Burkholderiales</taxon>
        <taxon>Burkholderiaceae</taxon>
        <taxon>Paraburkholderia</taxon>
    </lineage>
</organism>
<dbReference type="InterPro" id="IPR011391">
    <property type="entry name" value="AcoX_kinase"/>
</dbReference>
<dbReference type="GO" id="GO:0006741">
    <property type="term" value="P:NADP+ biosynthetic process"/>
    <property type="evidence" value="ECO:0007669"/>
    <property type="project" value="InterPro"/>
</dbReference>
<dbReference type="AlphaFoldDB" id="A0A1M6MTB6"/>
<dbReference type="STRING" id="169427.SAMN05192548_1008102"/>
<dbReference type="RefSeq" id="WP_073428384.1">
    <property type="nucleotide sequence ID" value="NZ_CADFGY010000010.1"/>
</dbReference>
<dbReference type="GO" id="GO:0003951">
    <property type="term" value="F:NAD+ kinase activity"/>
    <property type="evidence" value="ECO:0007669"/>
    <property type="project" value="InterPro"/>
</dbReference>
<keyword evidence="1" id="KW-0808">Transferase</keyword>
<dbReference type="GO" id="GO:0051287">
    <property type="term" value="F:NAD binding"/>
    <property type="evidence" value="ECO:0007669"/>
    <property type="project" value="UniProtKB-ARBA"/>
</dbReference>
<dbReference type="GO" id="GO:0005524">
    <property type="term" value="F:ATP binding"/>
    <property type="evidence" value="ECO:0007669"/>
    <property type="project" value="UniProtKB-ARBA"/>
</dbReference>
<dbReference type="EMBL" id="FRAB01000008">
    <property type="protein sequence ID" value="SHJ86630.1"/>
    <property type="molecule type" value="Genomic_DNA"/>
</dbReference>
<dbReference type="InterPro" id="IPR002504">
    <property type="entry name" value="NADK"/>
</dbReference>
<evidence type="ECO:0000313" key="1">
    <source>
        <dbReference type="EMBL" id="SHJ86630.1"/>
    </source>
</evidence>
<dbReference type="PANTHER" id="PTHR40697">
    <property type="entry name" value="ACETOIN CATABOLISM PROTEIN X"/>
    <property type="match status" value="1"/>
</dbReference>
<dbReference type="Pfam" id="PF01513">
    <property type="entry name" value="NAD_kinase"/>
    <property type="match status" value="1"/>
</dbReference>
<dbReference type="PIRSF" id="PIRSF018567">
    <property type="entry name" value="AcoX"/>
    <property type="match status" value="1"/>
</dbReference>
<reference evidence="1 2" key="1">
    <citation type="submission" date="2016-11" db="EMBL/GenBank/DDBJ databases">
        <authorList>
            <person name="Jaros S."/>
            <person name="Januszkiewicz K."/>
            <person name="Wedrychowicz H."/>
        </authorList>
    </citation>
    <scope>NUCLEOTIDE SEQUENCE [LARGE SCALE GENOMIC DNA]</scope>
    <source>
        <strain evidence="1 2">LMG 20594</strain>
    </source>
</reference>
<evidence type="ECO:0000313" key="2">
    <source>
        <dbReference type="Proteomes" id="UP000184395"/>
    </source>
</evidence>
<dbReference type="InterPro" id="IPR016064">
    <property type="entry name" value="NAD/diacylglycerol_kinase_sf"/>
</dbReference>
<sequence length="360" mass="38181">MPSPVTVGVIANPASGRDIRRLTTYASVFPTAEKANMVVRLLAGLGVLGVDRVLTLRDRTGVAALLLRALDTHAAVAAQQRWPQVEFIEQPISDSVSDTHAGVTAMLKAGVELIAVLGGDGTHRAVAAHCGKVPLLTLSTGTNNAFPDLREATVAGLAGALVASGAVPAEVALMRNKRLVVRCVDGPNRGREEIALVDVCVSRQRFVGARAVSDPADIEALFLTFASPDGIGLSSIGGAWAPVERTASHGLHLRFARPGGVGAIGAIGVPIVAPIAPGRVERVFMRTCERFEVGVWMPLDTEHGTLAFDGEREIELERGDRYEIALDWDGPLTVDVERTLRYSASRQLVREVANVAAHHK</sequence>
<dbReference type="InterPro" id="IPR039065">
    <property type="entry name" value="AcoX-like"/>
</dbReference>
<name>A0A1M6MTB6_9BURK</name>
<keyword evidence="1" id="KW-0418">Kinase</keyword>
<gene>
    <name evidence="1" type="ORF">SAMN05192548_1008102</name>
</gene>
<accession>A0A1M6MTB6</accession>
<dbReference type="Proteomes" id="UP000184395">
    <property type="component" value="Unassembled WGS sequence"/>
</dbReference>
<dbReference type="SUPFAM" id="SSF111331">
    <property type="entry name" value="NAD kinase/diacylglycerol kinase-like"/>
    <property type="match status" value="1"/>
</dbReference>
<proteinExistence type="predicted"/>
<dbReference type="PANTHER" id="PTHR40697:SF3">
    <property type="entry name" value="ACETOIN CATABOLISM PROTEIN X"/>
    <property type="match status" value="1"/>
</dbReference>
<dbReference type="OrthoDB" id="4292700at2"/>